<protein>
    <recommendedName>
        <fullName evidence="2">Glutamate--cysteine ligase</fullName>
    </recommendedName>
</protein>
<dbReference type="InterPro" id="IPR006336">
    <property type="entry name" value="GCS2"/>
</dbReference>
<sequence>MQIYDQLTIGIEEEYQIIDTDSRELTSFVSEFMEQGAVLFKDNVKPEFLQSQIEVGSRVCKNIKEARSEICRLRKMVSGVAAKNNCKIVAAGTHPFSKWEDQLVTNKERYWGLLDSMQIVAKRLLIFGMHVHIGIKDRDLQIDIMNQMRYFMPHILTLSTSSPFW</sequence>
<dbReference type="InterPro" id="IPR014746">
    <property type="entry name" value="Gln_synth/guanido_kin_cat_dom"/>
</dbReference>
<dbReference type="Gene3D" id="3.30.590.20">
    <property type="match status" value="1"/>
</dbReference>
<dbReference type="AlphaFoldDB" id="A0A382DX72"/>
<dbReference type="EMBL" id="UINC01041454">
    <property type="protein sequence ID" value="SVB42749.1"/>
    <property type="molecule type" value="Genomic_DNA"/>
</dbReference>
<evidence type="ECO:0008006" key="2">
    <source>
        <dbReference type="Google" id="ProtNLM"/>
    </source>
</evidence>
<dbReference type="GO" id="GO:0042398">
    <property type="term" value="P:modified amino acid biosynthetic process"/>
    <property type="evidence" value="ECO:0007669"/>
    <property type="project" value="InterPro"/>
</dbReference>
<feature type="non-terminal residue" evidence="1">
    <location>
        <position position="165"/>
    </location>
</feature>
<evidence type="ECO:0000313" key="1">
    <source>
        <dbReference type="EMBL" id="SVB42749.1"/>
    </source>
</evidence>
<dbReference type="PANTHER" id="PTHR36510:SF1">
    <property type="entry name" value="GLUTAMATE--CYSTEINE LIGASE 2-RELATED"/>
    <property type="match status" value="1"/>
</dbReference>
<dbReference type="PANTHER" id="PTHR36510">
    <property type="entry name" value="GLUTAMATE--CYSTEINE LIGASE 2-RELATED"/>
    <property type="match status" value="1"/>
</dbReference>
<gene>
    <name evidence="1" type="ORF">METZ01_LOCUS195603</name>
</gene>
<dbReference type="GO" id="GO:0004357">
    <property type="term" value="F:glutamate-cysteine ligase activity"/>
    <property type="evidence" value="ECO:0007669"/>
    <property type="project" value="InterPro"/>
</dbReference>
<dbReference type="SUPFAM" id="SSF55931">
    <property type="entry name" value="Glutamine synthetase/guanido kinase"/>
    <property type="match status" value="1"/>
</dbReference>
<proteinExistence type="predicted"/>
<name>A0A382DX72_9ZZZZ</name>
<reference evidence="1" key="1">
    <citation type="submission" date="2018-05" db="EMBL/GenBank/DDBJ databases">
        <authorList>
            <person name="Lanie J.A."/>
            <person name="Ng W.-L."/>
            <person name="Kazmierczak K.M."/>
            <person name="Andrzejewski T.M."/>
            <person name="Davidsen T.M."/>
            <person name="Wayne K.J."/>
            <person name="Tettelin H."/>
            <person name="Glass J.I."/>
            <person name="Rusch D."/>
            <person name="Podicherti R."/>
            <person name="Tsui H.-C.T."/>
            <person name="Winkler M.E."/>
        </authorList>
    </citation>
    <scope>NUCLEOTIDE SEQUENCE</scope>
</reference>
<dbReference type="Pfam" id="PF04107">
    <property type="entry name" value="GCS2"/>
    <property type="match status" value="1"/>
</dbReference>
<dbReference type="InterPro" id="IPR050141">
    <property type="entry name" value="GCL_type2/YbdK_subfam"/>
</dbReference>
<organism evidence="1">
    <name type="scientific">marine metagenome</name>
    <dbReference type="NCBI Taxonomy" id="408172"/>
    <lineage>
        <taxon>unclassified sequences</taxon>
        <taxon>metagenomes</taxon>
        <taxon>ecological metagenomes</taxon>
    </lineage>
</organism>
<accession>A0A382DX72</accession>